<feature type="domain" description="Deacetylase PdaC" evidence="2">
    <location>
        <begin position="24"/>
        <end position="122"/>
    </location>
</feature>
<evidence type="ECO:0000313" key="3">
    <source>
        <dbReference type="EMBL" id="MDO5972722.1"/>
    </source>
</evidence>
<dbReference type="InterPro" id="IPR021729">
    <property type="entry name" value="DUF3298"/>
</dbReference>
<dbReference type="InterPro" id="IPR025303">
    <property type="entry name" value="PdaC"/>
</dbReference>
<evidence type="ECO:0000313" key="4">
    <source>
        <dbReference type="Proteomes" id="UP001176806"/>
    </source>
</evidence>
<dbReference type="Gene3D" id="3.90.640.20">
    <property type="entry name" value="Heat-shock cognate protein, ATPase"/>
    <property type="match status" value="1"/>
</dbReference>
<evidence type="ECO:0000259" key="1">
    <source>
        <dbReference type="Pfam" id="PF11738"/>
    </source>
</evidence>
<dbReference type="RefSeq" id="WP_303299784.1">
    <property type="nucleotide sequence ID" value="NZ_BAABDA010000042.1"/>
</dbReference>
<dbReference type="Gene3D" id="3.30.565.40">
    <property type="entry name" value="Fervidobacterium nodosum Rt17-B1 like"/>
    <property type="match status" value="1"/>
</dbReference>
<sequence>MACKDEVQLSFSEINVSTSNNKLVEVNIQNASGNENVTKQINSIITKNIIASLHIGDSDGITSKSIEESITLFNNEFQTFKTDFPKTLEQWEAQIDGEVIYQSPDIISIAITSYVNTGGAHGTLNISFLNFETETGNLIPNNKLFKDLKGFKKVAKIHFDEAVKNKDAVLDIATFKLPANIAYNEVGVILLYNTYEIAPYATDIIEFTIPFEAVSSLLYFNSF</sequence>
<gene>
    <name evidence="3" type="ORF">Q4Q40_00885</name>
</gene>
<accession>A0ABT8WHU4</accession>
<comment type="caution">
    <text evidence="3">The sequence shown here is derived from an EMBL/GenBank/DDBJ whole genome shotgun (WGS) entry which is preliminary data.</text>
</comment>
<organism evidence="3 4">
    <name type="scientific">Flavivirga jejuensis</name>
    <dbReference type="NCBI Taxonomy" id="870487"/>
    <lineage>
        <taxon>Bacteria</taxon>
        <taxon>Pseudomonadati</taxon>
        <taxon>Bacteroidota</taxon>
        <taxon>Flavobacteriia</taxon>
        <taxon>Flavobacteriales</taxon>
        <taxon>Flavobacteriaceae</taxon>
        <taxon>Flavivirga</taxon>
    </lineage>
</organism>
<dbReference type="InterPro" id="IPR037126">
    <property type="entry name" value="PdaC/RsiV-like_sf"/>
</dbReference>
<evidence type="ECO:0000259" key="2">
    <source>
        <dbReference type="Pfam" id="PF13739"/>
    </source>
</evidence>
<proteinExistence type="predicted"/>
<dbReference type="Pfam" id="PF13739">
    <property type="entry name" value="PdaC"/>
    <property type="match status" value="1"/>
</dbReference>
<dbReference type="EMBL" id="JAUOEL010000001">
    <property type="protein sequence ID" value="MDO5972722.1"/>
    <property type="molecule type" value="Genomic_DNA"/>
</dbReference>
<feature type="domain" description="DUF3298" evidence="1">
    <location>
        <begin position="161"/>
        <end position="212"/>
    </location>
</feature>
<dbReference type="Proteomes" id="UP001176806">
    <property type="component" value="Unassembled WGS sequence"/>
</dbReference>
<keyword evidence="4" id="KW-1185">Reference proteome</keyword>
<name>A0ABT8WHU4_9FLAO</name>
<dbReference type="Pfam" id="PF11738">
    <property type="entry name" value="DUF3298"/>
    <property type="match status" value="1"/>
</dbReference>
<protein>
    <submittedName>
        <fullName evidence="3">DUF4163 domain-containing protein</fullName>
    </submittedName>
</protein>
<reference evidence="3" key="1">
    <citation type="submission" date="2023-07" db="EMBL/GenBank/DDBJ databases">
        <title>Two novel species in the genus Flavivirga.</title>
        <authorList>
            <person name="Kwon K."/>
        </authorList>
    </citation>
    <scope>NUCLEOTIDE SEQUENCE</scope>
    <source>
        <strain evidence="3">KACC 14158</strain>
    </source>
</reference>